<proteinExistence type="predicted"/>
<name>A0A4R8W8A7_9MICO</name>
<dbReference type="PANTHER" id="PTHR14136:SF17">
    <property type="entry name" value="BTB_POZ DOMAIN-CONTAINING PROTEIN KCTD9"/>
    <property type="match status" value="1"/>
</dbReference>
<dbReference type="Gene3D" id="2.160.20.80">
    <property type="entry name" value="E3 ubiquitin-protein ligase SopA"/>
    <property type="match status" value="1"/>
</dbReference>
<dbReference type="EMBL" id="SOFM01000035">
    <property type="protein sequence ID" value="TFC02526.1"/>
    <property type="molecule type" value="Genomic_DNA"/>
</dbReference>
<keyword evidence="2" id="KW-1185">Reference proteome</keyword>
<accession>A0A4R8W8A7</accession>
<evidence type="ECO:0000313" key="1">
    <source>
        <dbReference type="EMBL" id="TFC02526.1"/>
    </source>
</evidence>
<evidence type="ECO:0000313" key="2">
    <source>
        <dbReference type="Proteomes" id="UP000297643"/>
    </source>
</evidence>
<dbReference type="Pfam" id="PF00805">
    <property type="entry name" value="Pentapeptide"/>
    <property type="match status" value="1"/>
</dbReference>
<dbReference type="InterPro" id="IPR001646">
    <property type="entry name" value="5peptide_repeat"/>
</dbReference>
<reference evidence="1 2" key="1">
    <citation type="submission" date="2019-03" db="EMBL/GenBank/DDBJ databases">
        <title>Genomics of glacier-inhabiting Cryobacterium strains.</title>
        <authorList>
            <person name="Liu Q."/>
            <person name="Xin Y.-H."/>
        </authorList>
    </citation>
    <scope>NUCLEOTIDE SEQUENCE [LARGE SCALE GENOMIC DNA]</scope>
    <source>
        <strain evidence="1 2">RHLT2-21</strain>
    </source>
</reference>
<dbReference type="InterPro" id="IPR051082">
    <property type="entry name" value="Pentapeptide-BTB/POZ_domain"/>
</dbReference>
<dbReference type="SUPFAM" id="SSF141571">
    <property type="entry name" value="Pentapeptide repeat-like"/>
    <property type="match status" value="1"/>
</dbReference>
<organism evidence="1 2">
    <name type="scientific">Cryobacterium mannosilyticum</name>
    <dbReference type="NCBI Taxonomy" id="1259190"/>
    <lineage>
        <taxon>Bacteria</taxon>
        <taxon>Bacillati</taxon>
        <taxon>Actinomycetota</taxon>
        <taxon>Actinomycetes</taxon>
        <taxon>Micrococcales</taxon>
        <taxon>Microbacteriaceae</taxon>
        <taxon>Cryobacterium</taxon>
    </lineage>
</organism>
<gene>
    <name evidence="1" type="ORF">E3O32_11695</name>
</gene>
<dbReference type="AlphaFoldDB" id="A0A4R8W8A7"/>
<dbReference type="Proteomes" id="UP000297643">
    <property type="component" value="Unassembled WGS sequence"/>
</dbReference>
<dbReference type="RefSeq" id="WP_134509692.1">
    <property type="nucleotide sequence ID" value="NZ_SOFM01000035.1"/>
</dbReference>
<protein>
    <submittedName>
        <fullName evidence="1">Pentapeptide repeat-containing protein</fullName>
    </submittedName>
</protein>
<dbReference type="PANTHER" id="PTHR14136">
    <property type="entry name" value="BTB_POZ DOMAIN-CONTAINING PROTEIN KCTD9"/>
    <property type="match status" value="1"/>
</dbReference>
<sequence>MIARSATRGPLLDPIRLTGLAAADGSELRAGGSYDAQSFDGCDLSGRDLTGIGFLECEFRGVSLDDATLRGASVAECVAVELHAAVLKAPRSSWRDVRIERSRLGSTELYESDLRSVQIDGSKLDFVNLRNSKLTDVLFSNCIIEELDLGSVVAQRVELRGCRIGTLDLSSATLKHVDLRGAEFSVIRGLDGLRGATIDESQLSLLAPLLAGHLGIVVE</sequence>
<comment type="caution">
    <text evidence="1">The sequence shown here is derived from an EMBL/GenBank/DDBJ whole genome shotgun (WGS) entry which is preliminary data.</text>
</comment>